<keyword evidence="4" id="KW-1185">Reference proteome</keyword>
<dbReference type="Pfam" id="PF04230">
    <property type="entry name" value="PS_pyruv_trans"/>
    <property type="match status" value="1"/>
</dbReference>
<dbReference type="STRING" id="653930.SAMN05216589_2404"/>
<proteinExistence type="predicted"/>
<evidence type="ECO:0000313" key="3">
    <source>
        <dbReference type="EMBL" id="SFM11813.1"/>
    </source>
</evidence>
<accession>A0A031MCU1</accession>
<dbReference type="EMBL" id="FOGN01000004">
    <property type="protein sequence ID" value="SES12833.1"/>
    <property type="molecule type" value="Genomic_DNA"/>
</dbReference>
<dbReference type="PANTHER" id="PTHR36836">
    <property type="entry name" value="COLANIC ACID BIOSYNTHESIS PROTEIN WCAK"/>
    <property type="match status" value="1"/>
</dbReference>
<evidence type="ECO:0000259" key="1">
    <source>
        <dbReference type="Pfam" id="PF04230"/>
    </source>
</evidence>
<gene>
    <name evidence="3" type="ORF">SAMN04487855_2403</name>
    <name evidence="2" type="ORF">SAMN05216589_2404</name>
</gene>
<dbReference type="EMBL" id="FOUA01000004">
    <property type="protein sequence ID" value="SFM11813.1"/>
    <property type="molecule type" value="Genomic_DNA"/>
</dbReference>
<dbReference type="Proteomes" id="UP000186599">
    <property type="component" value="Unassembled WGS sequence"/>
</dbReference>
<dbReference type="PANTHER" id="PTHR36836:SF1">
    <property type="entry name" value="COLANIC ACID BIOSYNTHESIS PROTEIN WCAK"/>
    <property type="match status" value="1"/>
</dbReference>
<sequence length="416" mass="45345">MKKRIRAALGHPRLLLFIDRLLFTVGPATNQRSTFSLLIAPPGAGNIGDQAMIEAYLENTPGDIRIICHGQQDIIVPDQHIERTRVIVLPGLIYGHLIPHVRSIGVFRRLLGRAQSLAITGADIMDGAYNWQASTNRANIAWLAAQAGVAVRILGFSWNGQAHPQAVTALRRATAAGVQLCLRDPLSAERARADGLANVTEVADIVFAARTVNFATASRLLYSLPAHCDYALVNASGLIGRTQGQIDGYVRIIRELQHQGLQVILLPHVSRPGGDDLPVCQAIHQALKDPQVVLVDQLLSPSEIRGLTASATLTVTGRMHLAIMSLYSGVPAITLATQGKVEGMMRLFGAEFLCIEPRPDFADRVITVAQQILSRPDDLRQHLHSKLPAVRRLASRNFDSPQQDIVNQKELSCAYD</sequence>
<protein>
    <submittedName>
        <fullName evidence="2">Polysaccharide pyruvyl transferase family protein WcaK</fullName>
    </submittedName>
</protein>
<keyword evidence="2" id="KW-0808">Transferase</keyword>
<organism evidence="2 5">
    <name type="scientific">Halopseudomonas bauzanensis</name>
    <dbReference type="NCBI Taxonomy" id="653930"/>
    <lineage>
        <taxon>Bacteria</taxon>
        <taxon>Pseudomonadati</taxon>
        <taxon>Pseudomonadota</taxon>
        <taxon>Gammaproteobacteria</taxon>
        <taxon>Pseudomonadales</taxon>
        <taxon>Pseudomonadaceae</taxon>
        <taxon>Halopseudomonas</taxon>
    </lineage>
</organism>
<evidence type="ECO:0000313" key="2">
    <source>
        <dbReference type="EMBL" id="SES12833.1"/>
    </source>
</evidence>
<reference evidence="4 5" key="1">
    <citation type="submission" date="2016-10" db="EMBL/GenBank/DDBJ databases">
        <authorList>
            <person name="de Groot N.N."/>
        </authorList>
    </citation>
    <scope>NUCLEOTIDE SEQUENCE [LARGE SCALE GENOMIC DNA]</scope>
    <source>
        <strain evidence="3 4">CGMCC 1.9095</strain>
        <strain evidence="2 5">DSM 22558</strain>
    </source>
</reference>
<evidence type="ECO:0000313" key="4">
    <source>
        <dbReference type="Proteomes" id="UP000186599"/>
    </source>
</evidence>
<dbReference type="InterPro" id="IPR007345">
    <property type="entry name" value="Polysacch_pyruvyl_Trfase"/>
</dbReference>
<dbReference type="OrthoDB" id="1814359at2"/>
<dbReference type="Proteomes" id="UP000186904">
    <property type="component" value="Unassembled WGS sequence"/>
</dbReference>
<dbReference type="AlphaFoldDB" id="A0A031MCU1"/>
<feature type="domain" description="Polysaccharide pyruvyl transferase" evidence="1">
    <location>
        <begin position="46"/>
        <end position="337"/>
    </location>
</feature>
<evidence type="ECO:0000313" key="5">
    <source>
        <dbReference type="Proteomes" id="UP000186904"/>
    </source>
</evidence>
<name>A0A031MCU1_9GAMM</name>
<dbReference type="GO" id="GO:0016740">
    <property type="term" value="F:transferase activity"/>
    <property type="evidence" value="ECO:0007669"/>
    <property type="project" value="UniProtKB-KW"/>
</dbReference>
<dbReference type="RefSeq" id="WP_036992478.1">
    <property type="nucleotide sequence ID" value="NZ_FOGN01000004.1"/>
</dbReference>